<comment type="PTM">
    <text evidence="6 7">An intermediate of this reaction is the autophosphorylated ppk in which a phosphate is covalently linked to a histidine residue through a N-P bond.</text>
</comment>
<dbReference type="GO" id="GO:0046872">
    <property type="term" value="F:metal ion binding"/>
    <property type="evidence" value="ECO:0007669"/>
    <property type="project" value="UniProtKB-KW"/>
</dbReference>
<evidence type="ECO:0000256" key="2">
    <source>
        <dbReference type="ARBA" id="ARBA00022679"/>
    </source>
</evidence>
<keyword evidence="4 6" id="KW-0418">Kinase</keyword>
<dbReference type="Gene3D" id="3.30.1840.10">
    <property type="entry name" value="Polyphosphate kinase middle domain"/>
    <property type="match status" value="1"/>
</dbReference>
<dbReference type="SUPFAM" id="SSF56024">
    <property type="entry name" value="Phospholipase D/nuclease"/>
    <property type="match status" value="2"/>
</dbReference>
<dbReference type="EC" id="2.7.4.1" evidence="6 7"/>
<dbReference type="GO" id="GO:0006799">
    <property type="term" value="P:polyphosphate biosynthetic process"/>
    <property type="evidence" value="ECO:0007669"/>
    <property type="project" value="UniProtKB-UniRule"/>
</dbReference>
<feature type="binding site" evidence="6">
    <location>
        <position position="400"/>
    </location>
    <ligand>
        <name>Mg(2+)</name>
        <dbReference type="ChEBI" id="CHEBI:18420"/>
    </ligand>
</feature>
<evidence type="ECO:0000313" key="12">
    <source>
        <dbReference type="EMBL" id="ERJ93786.1"/>
    </source>
</evidence>
<keyword evidence="6" id="KW-0460">Magnesium</keyword>
<dbReference type="GO" id="GO:0008976">
    <property type="term" value="F:polyphosphate kinase activity"/>
    <property type="evidence" value="ECO:0007669"/>
    <property type="project" value="UniProtKB-UniRule"/>
</dbReference>
<dbReference type="SUPFAM" id="SSF140356">
    <property type="entry name" value="PPK N-terminal domain-like"/>
    <property type="match status" value="1"/>
</dbReference>
<accession>U2K5K5</accession>
<dbReference type="PATRIC" id="fig|411473.3.peg.1791"/>
<feature type="binding site" evidence="6">
    <location>
        <position position="587"/>
    </location>
    <ligand>
        <name>ATP</name>
        <dbReference type="ChEBI" id="CHEBI:30616"/>
    </ligand>
</feature>
<comment type="catalytic activity">
    <reaction evidence="6 7">
        <text>[phosphate](n) + ATP = [phosphate](n+1) + ADP</text>
        <dbReference type="Rhea" id="RHEA:19573"/>
        <dbReference type="Rhea" id="RHEA-COMP:9859"/>
        <dbReference type="Rhea" id="RHEA-COMP:14280"/>
        <dbReference type="ChEBI" id="CHEBI:16838"/>
        <dbReference type="ChEBI" id="CHEBI:30616"/>
        <dbReference type="ChEBI" id="CHEBI:456216"/>
        <dbReference type="EC" id="2.7.4.1"/>
    </reaction>
</comment>
<dbReference type="NCBIfam" id="NF003921">
    <property type="entry name" value="PRK05443.2-2"/>
    <property type="match status" value="1"/>
</dbReference>
<dbReference type="Pfam" id="PF13090">
    <property type="entry name" value="PP_kinase_C"/>
    <property type="match status" value="1"/>
</dbReference>
<dbReference type="InterPro" id="IPR041108">
    <property type="entry name" value="PP_kinase_C_1"/>
</dbReference>
<reference evidence="12 13" key="1">
    <citation type="submission" date="2013-07" db="EMBL/GenBank/DDBJ databases">
        <authorList>
            <person name="Weinstock G."/>
            <person name="Sodergren E."/>
            <person name="Wylie T."/>
            <person name="Fulton L."/>
            <person name="Fulton R."/>
            <person name="Fronick C."/>
            <person name="O'Laughlin M."/>
            <person name="Godfrey J."/>
            <person name="Miner T."/>
            <person name="Herter B."/>
            <person name="Appelbaum E."/>
            <person name="Cordes M."/>
            <person name="Lek S."/>
            <person name="Wollam A."/>
            <person name="Pepin K.H."/>
            <person name="Palsikar V.B."/>
            <person name="Mitreva M."/>
            <person name="Wilson R.K."/>
        </authorList>
    </citation>
    <scope>NUCLEOTIDE SEQUENCE [LARGE SCALE GENOMIC DNA]</scope>
    <source>
        <strain evidence="12 13">ATCC 27760</strain>
    </source>
</reference>
<dbReference type="InterPro" id="IPR024953">
    <property type="entry name" value="PP_kinase_middle"/>
</dbReference>
<dbReference type="HOGENOM" id="CLU_009678_5_0_9"/>
<protein>
    <recommendedName>
        <fullName evidence="6 7">Polyphosphate kinase</fullName>
        <ecNumber evidence="6 7">2.7.4.1</ecNumber>
    </recommendedName>
    <alternativeName>
        <fullName evidence="6">ATP-polyphosphate phosphotransferase</fullName>
    </alternativeName>
    <alternativeName>
        <fullName evidence="6">Polyphosphoric acid kinase</fullName>
    </alternativeName>
</protein>
<gene>
    <name evidence="6" type="primary">ppk</name>
    <name evidence="12" type="ORF">RUMCAL_02173</name>
</gene>
<evidence type="ECO:0000313" key="13">
    <source>
        <dbReference type="Proteomes" id="UP000016662"/>
    </source>
</evidence>
<feature type="domain" description="Polyphosphate kinase middle" evidence="8">
    <location>
        <begin position="121"/>
        <end position="295"/>
    </location>
</feature>
<keyword evidence="2 6" id="KW-0808">Transferase</keyword>
<feature type="binding site" evidence="6">
    <location>
        <position position="44"/>
    </location>
    <ligand>
        <name>ATP</name>
        <dbReference type="ChEBI" id="CHEBI:30616"/>
    </ligand>
</feature>
<dbReference type="InterPro" id="IPR036830">
    <property type="entry name" value="PP_kinase_middle_dom_sf"/>
</dbReference>
<name>U2K5K5_9FIRM</name>
<keyword evidence="13" id="KW-1185">Reference proteome</keyword>
<keyword evidence="3 6" id="KW-0547">Nucleotide-binding</keyword>
<proteinExistence type="inferred from homology"/>
<dbReference type="Gene3D" id="3.30.870.10">
    <property type="entry name" value="Endonuclease Chain A"/>
    <property type="match status" value="2"/>
</dbReference>
<dbReference type="Pfam" id="PF13089">
    <property type="entry name" value="PP_kinase_N"/>
    <property type="match status" value="1"/>
</dbReference>
<evidence type="ECO:0000256" key="1">
    <source>
        <dbReference type="ARBA" id="ARBA00022553"/>
    </source>
</evidence>
<dbReference type="EMBL" id="AWVF01000273">
    <property type="protein sequence ID" value="ERJ93786.1"/>
    <property type="molecule type" value="Genomic_DNA"/>
</dbReference>
<dbReference type="GO" id="GO:0005524">
    <property type="term" value="F:ATP binding"/>
    <property type="evidence" value="ECO:0007669"/>
    <property type="project" value="UniProtKB-KW"/>
</dbReference>
<organism evidence="12 13">
    <name type="scientific">Ruminococcus callidus ATCC 27760</name>
    <dbReference type="NCBI Taxonomy" id="411473"/>
    <lineage>
        <taxon>Bacteria</taxon>
        <taxon>Bacillati</taxon>
        <taxon>Bacillota</taxon>
        <taxon>Clostridia</taxon>
        <taxon>Eubacteriales</taxon>
        <taxon>Oscillospiraceae</taxon>
        <taxon>Ruminococcus</taxon>
    </lineage>
</organism>
<feature type="binding site" evidence="6">
    <location>
        <position position="370"/>
    </location>
    <ligand>
        <name>Mg(2+)</name>
        <dbReference type="ChEBI" id="CHEBI:18420"/>
    </ligand>
</feature>
<evidence type="ECO:0000256" key="5">
    <source>
        <dbReference type="ARBA" id="ARBA00022840"/>
    </source>
</evidence>
<dbReference type="HAMAP" id="MF_00347">
    <property type="entry name" value="Polyphosphate_kinase"/>
    <property type="match status" value="1"/>
</dbReference>
<keyword evidence="5 6" id="KW-0067">ATP-binding</keyword>
<evidence type="ECO:0000259" key="11">
    <source>
        <dbReference type="Pfam" id="PF17941"/>
    </source>
</evidence>
<feature type="binding site" evidence="6">
    <location>
        <position position="463"/>
    </location>
    <ligand>
        <name>ATP</name>
        <dbReference type="ChEBI" id="CHEBI:30616"/>
    </ligand>
</feature>
<dbReference type="SUPFAM" id="SSF143724">
    <property type="entry name" value="PHP14-like"/>
    <property type="match status" value="1"/>
</dbReference>
<dbReference type="eggNOG" id="COG0855">
    <property type="taxonomic scope" value="Bacteria"/>
</dbReference>
<dbReference type="STRING" id="411473.RUMCAL_02173"/>
<feature type="domain" description="Polyphosphate kinase N-terminal" evidence="9">
    <location>
        <begin position="6"/>
        <end position="111"/>
    </location>
</feature>
<dbReference type="RefSeq" id="WP_021683692.1">
    <property type="nucleotide sequence ID" value="NZ_KI260509.1"/>
</dbReference>
<dbReference type="Pfam" id="PF17941">
    <property type="entry name" value="PP_kinase_C_1"/>
    <property type="match status" value="1"/>
</dbReference>
<evidence type="ECO:0000256" key="4">
    <source>
        <dbReference type="ARBA" id="ARBA00022777"/>
    </source>
</evidence>
<evidence type="ECO:0000256" key="6">
    <source>
        <dbReference type="HAMAP-Rule" id="MF_00347"/>
    </source>
</evidence>
<evidence type="ECO:0000256" key="3">
    <source>
        <dbReference type="ARBA" id="ARBA00022741"/>
    </source>
</evidence>
<dbReference type="Gene3D" id="1.20.58.310">
    <property type="entry name" value="Polyphosphate kinase N-terminal domain"/>
    <property type="match status" value="1"/>
</dbReference>
<feature type="active site" description="Phosphohistidine intermediate" evidence="6">
    <location>
        <position position="430"/>
    </location>
</feature>
<feature type="domain" description="Polyphosphate kinase C-terminal" evidence="11">
    <location>
        <begin position="327"/>
        <end position="487"/>
    </location>
</feature>
<dbReference type="InterPro" id="IPR003414">
    <property type="entry name" value="PP_kinase"/>
</dbReference>
<keyword evidence="6" id="KW-0479">Metal-binding</keyword>
<comment type="caution">
    <text evidence="12">The sequence shown here is derived from an EMBL/GenBank/DDBJ whole genome shotgun (WGS) entry which is preliminary data.</text>
</comment>
<dbReference type="InterPro" id="IPR025198">
    <property type="entry name" value="PPK_N_dom"/>
</dbReference>
<dbReference type="OrthoDB" id="9761456at2"/>
<dbReference type="PANTHER" id="PTHR30218">
    <property type="entry name" value="POLYPHOSPHATE KINASE"/>
    <property type="match status" value="1"/>
</dbReference>
<keyword evidence="1 6" id="KW-0597">Phosphoprotein</keyword>
<dbReference type="PIRSF" id="PIRSF015589">
    <property type="entry name" value="PP_kinase"/>
    <property type="match status" value="1"/>
</dbReference>
<dbReference type="CDD" id="cd09169">
    <property type="entry name" value="PLDc_PPK1_C2_unchar"/>
    <property type="match status" value="1"/>
</dbReference>
<evidence type="ECO:0000259" key="9">
    <source>
        <dbReference type="Pfam" id="PF13089"/>
    </source>
</evidence>
<evidence type="ECO:0000259" key="8">
    <source>
        <dbReference type="Pfam" id="PF02503"/>
    </source>
</evidence>
<feature type="domain" description="Polyphosphate kinase C-terminal" evidence="10">
    <location>
        <begin position="498"/>
        <end position="661"/>
    </location>
</feature>
<dbReference type="AlphaFoldDB" id="U2K5K5"/>
<dbReference type="NCBIfam" id="NF003917">
    <property type="entry name" value="PRK05443.1-1"/>
    <property type="match status" value="1"/>
</dbReference>
<dbReference type="InterPro" id="IPR025200">
    <property type="entry name" value="PPK_C_dom2"/>
</dbReference>
<feature type="binding site" evidence="6">
    <location>
        <position position="559"/>
    </location>
    <ligand>
        <name>ATP</name>
        <dbReference type="ChEBI" id="CHEBI:30616"/>
    </ligand>
</feature>
<evidence type="ECO:0000259" key="10">
    <source>
        <dbReference type="Pfam" id="PF13090"/>
    </source>
</evidence>
<sequence length="698" mass="80284">MNANCYDNRELSWLKFNQRVLEEARDEANPLCERLSFLSIFQSNLDEFFMVRCGSLYDQMCEDPHFRENKTNMTCKEQLTAIYARVRELLRDKDDAYSDLRAELSMQGVDIVDFHTITTEEAAWLEAYFKAEIEPLLSPQIIGKKQPFPFLQNKNIYAVVVLEKKGTEKLGLVPCSSGVFPKIVSLPTGKNRFILSEELILHFAPEIFSRHTIKSKSLIRIIRNADIEPDERMEEECDYREAMEQLIRDRKKLCPIKLEFSRLMDTAVIHSLCNYLNLTEEQVFYSEAPLNLSVLSVVRDMLRHNKCLFYQRRVPQKPAWRDISKRMIEQVEEQDRFLAFPYESIRPFLTLLNEAGRDPQVVSIKMTLYRVASNSKIVEALIEAAENGKDVVVLVELRARFDEENNIEWSRRLEDAGCRIIYGLDNLKVHSKLCLITKKVGTEISYITQVGTGNYNEKTSAIYTDYSLMTANHDIGLEANRVFHALCLGQTVEHTEHLLVAPKCLQNKLADMIDEQTELAKSGMPAYIGIKINSLTDKYLIEKLIAASQAGVKIEMIVRGISCLIAGVPELTENISVRSIVGRFLEHTRIYIFGAHENCKVYIASADWMTRNTRRRVEVAAPIYDADIKHRILDMFDVMMTDNVKARVQQPDGTYTRELAQEPLINSQEYFYEQAYEALEKAEAEEETADADSNSTKN</sequence>
<dbReference type="PANTHER" id="PTHR30218:SF0">
    <property type="entry name" value="POLYPHOSPHATE KINASE"/>
    <property type="match status" value="1"/>
</dbReference>
<comment type="cofactor">
    <cofactor evidence="6">
        <name>Mg(2+)</name>
        <dbReference type="ChEBI" id="CHEBI:18420"/>
    </cofactor>
</comment>
<comment type="similarity">
    <text evidence="6 7">Belongs to the polyphosphate kinase 1 (PPK1) family.</text>
</comment>
<dbReference type="Proteomes" id="UP000016662">
    <property type="component" value="Unassembled WGS sequence"/>
</dbReference>
<dbReference type="GO" id="GO:0009358">
    <property type="term" value="C:polyphosphate kinase complex"/>
    <property type="evidence" value="ECO:0007669"/>
    <property type="project" value="InterPro"/>
</dbReference>
<dbReference type="Pfam" id="PF02503">
    <property type="entry name" value="PP_kinase"/>
    <property type="match status" value="1"/>
</dbReference>
<dbReference type="NCBIfam" id="TIGR03705">
    <property type="entry name" value="poly_P_kin"/>
    <property type="match status" value="1"/>
</dbReference>
<dbReference type="InterPro" id="IPR036832">
    <property type="entry name" value="PPK_N_dom_sf"/>
</dbReference>
<evidence type="ECO:0000256" key="7">
    <source>
        <dbReference type="RuleBase" id="RU003800"/>
    </source>
</evidence>
<comment type="function">
    <text evidence="6 7">Catalyzes the reversible transfer of the terminal phosphate of ATP to form a long-chain polyphosphate (polyP).</text>
</comment>